<sequence length="200" mass="20922">MNQNYLTVGKQVLDDEIRDLQTLSAHLNDSFNRACRLIDTCQGRVIFIGIGHSGHVAAKSASSFNSLGLHAFFLHAAEAVHGELGAVTGQDVCVLISNSGETDELLALLPRIRSVGAKRIAVVGKPNSSLGKGCDVTLSTEFQQEAGPLKFAGSSSALLAMALCDALAMAVAQARGLTAEGYSQHHPGGAVGKQLRKDLA</sequence>
<dbReference type="PANTHER" id="PTHR42745">
    <property type="match status" value="1"/>
</dbReference>
<accession>A0A347ZV20</accession>
<dbReference type="Gene3D" id="3.40.50.10490">
    <property type="entry name" value="Glucose-6-phosphate isomerase like protein, domain 1"/>
    <property type="match status" value="1"/>
</dbReference>
<dbReference type="EMBL" id="QUMS01000001">
    <property type="protein sequence ID" value="REG10263.1"/>
    <property type="molecule type" value="Genomic_DNA"/>
</dbReference>
<dbReference type="GO" id="GO:0097367">
    <property type="term" value="F:carbohydrate derivative binding"/>
    <property type="evidence" value="ECO:0007669"/>
    <property type="project" value="InterPro"/>
</dbReference>
<feature type="region of interest" description="Disordered" evidence="1">
    <location>
        <begin position="181"/>
        <end position="200"/>
    </location>
</feature>
<evidence type="ECO:0000256" key="1">
    <source>
        <dbReference type="SAM" id="MobiDB-lite"/>
    </source>
</evidence>
<comment type="caution">
    <text evidence="3">The sequence shown here is derived from an EMBL/GenBank/DDBJ whole genome shotgun (WGS) entry which is preliminary data.</text>
</comment>
<evidence type="ECO:0000313" key="4">
    <source>
        <dbReference type="Proteomes" id="UP000256388"/>
    </source>
</evidence>
<dbReference type="PROSITE" id="PS51464">
    <property type="entry name" value="SIS"/>
    <property type="match status" value="1"/>
</dbReference>
<dbReference type="GO" id="GO:1901135">
    <property type="term" value="P:carbohydrate derivative metabolic process"/>
    <property type="evidence" value="ECO:0007669"/>
    <property type="project" value="InterPro"/>
</dbReference>
<keyword evidence="4" id="KW-1185">Reference proteome</keyword>
<dbReference type="Proteomes" id="UP000256388">
    <property type="component" value="Unassembled WGS sequence"/>
</dbReference>
<dbReference type="PANTHER" id="PTHR42745:SF1">
    <property type="entry name" value="ARABINOSE 5-PHOSPHATE ISOMERASE KDSD"/>
    <property type="match status" value="1"/>
</dbReference>
<evidence type="ECO:0000313" key="3">
    <source>
        <dbReference type="EMBL" id="REG10263.1"/>
    </source>
</evidence>
<dbReference type="InterPro" id="IPR050986">
    <property type="entry name" value="GutQ/KpsF_isomerases"/>
</dbReference>
<dbReference type="InterPro" id="IPR046348">
    <property type="entry name" value="SIS_dom_sf"/>
</dbReference>
<dbReference type="OrthoDB" id="9762536at2"/>
<evidence type="ECO:0000259" key="2">
    <source>
        <dbReference type="PROSITE" id="PS51464"/>
    </source>
</evidence>
<name>A0A347ZV20_9CHLR</name>
<protein>
    <submittedName>
        <fullName evidence="3">KpsF/GutQ family protein</fullName>
    </submittedName>
</protein>
<reference evidence="3 4" key="1">
    <citation type="submission" date="2018-08" db="EMBL/GenBank/DDBJ databases">
        <title>Genomic Encyclopedia of Type Strains, Phase IV (KMG-IV): sequencing the most valuable type-strain genomes for metagenomic binning, comparative biology and taxonomic classification.</title>
        <authorList>
            <person name="Goeker M."/>
        </authorList>
    </citation>
    <scope>NUCLEOTIDE SEQUENCE [LARGE SCALE GENOMIC DNA]</scope>
    <source>
        <strain evidence="3 4">DSM 23923</strain>
    </source>
</reference>
<dbReference type="InterPro" id="IPR001347">
    <property type="entry name" value="SIS_dom"/>
</dbReference>
<proteinExistence type="predicted"/>
<organism evidence="3 4">
    <name type="scientific">Pelolinea submarina</name>
    <dbReference type="NCBI Taxonomy" id="913107"/>
    <lineage>
        <taxon>Bacteria</taxon>
        <taxon>Bacillati</taxon>
        <taxon>Chloroflexota</taxon>
        <taxon>Anaerolineae</taxon>
        <taxon>Anaerolineales</taxon>
        <taxon>Anaerolineaceae</taxon>
        <taxon>Pelolinea</taxon>
    </lineage>
</organism>
<dbReference type="SUPFAM" id="SSF53697">
    <property type="entry name" value="SIS domain"/>
    <property type="match status" value="1"/>
</dbReference>
<dbReference type="AlphaFoldDB" id="A0A347ZV20"/>
<feature type="domain" description="SIS" evidence="2">
    <location>
        <begin position="34"/>
        <end position="177"/>
    </location>
</feature>
<dbReference type="Pfam" id="PF01380">
    <property type="entry name" value="SIS"/>
    <property type="match status" value="1"/>
</dbReference>
<dbReference type="RefSeq" id="WP_158675107.1">
    <property type="nucleotide sequence ID" value="NZ_AP018437.1"/>
</dbReference>
<dbReference type="InterPro" id="IPR035474">
    <property type="entry name" value="SIS_Kpsf"/>
</dbReference>
<gene>
    <name evidence="3" type="ORF">DFR64_0116</name>
</gene>
<dbReference type="CDD" id="cd05014">
    <property type="entry name" value="SIS_Kpsf"/>
    <property type="match status" value="1"/>
</dbReference>